<dbReference type="EMBL" id="LR796625">
    <property type="protein sequence ID" value="CAB4155186.1"/>
    <property type="molecule type" value="Genomic_DNA"/>
</dbReference>
<dbReference type="EMBL" id="LR797270">
    <property type="protein sequence ID" value="CAB4197677.1"/>
    <property type="molecule type" value="Genomic_DNA"/>
</dbReference>
<accession>A0A6J5PNZ3</accession>
<evidence type="ECO:0000313" key="2">
    <source>
        <dbReference type="EMBL" id="CAB4171051.1"/>
    </source>
</evidence>
<dbReference type="EMBL" id="LR796859">
    <property type="protein sequence ID" value="CAB4171051.1"/>
    <property type="molecule type" value="Genomic_DNA"/>
</dbReference>
<evidence type="ECO:0000313" key="1">
    <source>
        <dbReference type="EMBL" id="CAB4155186.1"/>
    </source>
</evidence>
<evidence type="ECO:0000313" key="3">
    <source>
        <dbReference type="EMBL" id="CAB4197677.1"/>
    </source>
</evidence>
<proteinExistence type="predicted"/>
<sequence>MIGIRKFDTMLTQYKNIEQINNTTKSVSATRLPNLKTSLLSYNANERVKQVPQLVQQTNESRIELHVYSGDTWITGNHKIQVVQKIPVYRDTNTNQPITLPAQPVAIDLYNEFNQLQLNAGNFRIIVNFFENLIGNYEQQFLTIDDISPDRTEVRLRAIDNTNPQFLEQIASYVNTVNQTASTFYKSYLLNFSRNQNVLFVNSVVIGEYLYVKLAEPLPNTYDIDFKCWVVREDKDPYIDTVVIHPVFEANTFNRLANPNWQASAAYNTSTETSLKNWNDLLGSSVQTSQQVVDAYFSGSLAGVKLNIDYSDFNNFIFYSSATERLENFKYKIGLLEYYTSQSIVVSQLSGSVATTNAADYNNSKTNLIGGFDAFEQFLYYQSSSILTTNPIPHESPTVPSITGSYITPTPKTNSTVPYSLASSTSPQFVTWYDNLYATASLYDSLNASALIYAVPEYIRYDENNIQLATFVNMLGHHYDILYTYINHMTKVNKREENPKLGMPNELLYSVAKQFGWNLTDGHQNHELWQYVLGTNESGTPLTGSISVGDPSVSSQNMTYTVWRRIVNNLPYLLKSKGTKRSIQALLSCYGIPQSMISINEYGGPRIDRAPIYEKLNFDYALDLITNTAGTVQVNYSQSINSIELRYRTADVIANPTIPSTMTLFTVGSNAVTLDYTRGTLGTIQINGTGSTDIEMFDGGWLTTVLRTNGTNLDVVTKKSKYGKIVAAVSASATASFATTGIVTLGGTSTGASRLVGQLQELRLWSSSLQDSAFDNHVKAPAAYDGNVNSYDELIFRVPLTQKINHTLTGSLVGVQPKTSTISSASFASWSTATPYDSIEETYYYDAISLGAGTFDDNKVRLESNNLVGSLDVKTRAERSQFDKAPIDSKKLGVYFSPQTMIDEDVFAQFGFTALDDYIGDPGEVNAKSYPDLIHFAESYWKKYNTKNDINSYINMFTLFDLSFFKQLEQLLPARVDKMLGILIKPNVLERSKDTILPKFKPYDSSYLTEIQNTQPTASGDYFYYAGGFSDVILDINAIDDNQWQLYLTASNADKYDSAIYSYNYLLHSGSTWITASSPYWLSEAVQPIYITGVPSTYQYVSGSTLSDVSDYLPTGIANQRYAGSQMSSPGFNIASTQTIDGGPVAEWFTSNPNQLMYQVAGDQGSFVIV</sequence>
<name>A0A6J5PNZ3_9CAUD</name>
<reference evidence="2" key="1">
    <citation type="submission" date="2020-05" db="EMBL/GenBank/DDBJ databases">
        <authorList>
            <person name="Chiriac C."/>
            <person name="Salcher M."/>
            <person name="Ghai R."/>
            <person name="Kavagutti S V."/>
        </authorList>
    </citation>
    <scope>NUCLEOTIDE SEQUENCE</scope>
</reference>
<protein>
    <submittedName>
        <fullName evidence="2">Uncharacterized protein</fullName>
    </submittedName>
</protein>
<organism evidence="2">
    <name type="scientific">uncultured Caudovirales phage</name>
    <dbReference type="NCBI Taxonomy" id="2100421"/>
    <lineage>
        <taxon>Viruses</taxon>
        <taxon>Duplodnaviria</taxon>
        <taxon>Heunggongvirae</taxon>
        <taxon>Uroviricota</taxon>
        <taxon>Caudoviricetes</taxon>
        <taxon>Peduoviridae</taxon>
        <taxon>Maltschvirus</taxon>
        <taxon>Maltschvirus maltsch</taxon>
    </lineage>
</organism>
<gene>
    <name evidence="3" type="ORF">UFOVP1307_25</name>
    <name evidence="1" type="ORF">UFOVP651_97</name>
    <name evidence="2" type="ORF">UFOVP902_176</name>
</gene>